<dbReference type="EC" id="3.6.4.13" evidence="6"/>
<reference evidence="10 11" key="2">
    <citation type="submission" date="2018-11" db="EMBL/GenBank/DDBJ databases">
        <authorList>
            <consortium name="Pathogen Informatics"/>
        </authorList>
    </citation>
    <scope>NUCLEOTIDE SEQUENCE [LARGE SCALE GENOMIC DNA]</scope>
</reference>
<feature type="domain" description="Helicase ATP-binding" evidence="8">
    <location>
        <begin position="233"/>
        <end position="474"/>
    </location>
</feature>
<dbReference type="CDD" id="cd17946">
    <property type="entry name" value="DEADc_DDX24"/>
    <property type="match status" value="1"/>
</dbReference>
<feature type="region of interest" description="Disordered" evidence="7">
    <location>
        <begin position="39"/>
        <end position="99"/>
    </location>
</feature>
<dbReference type="PROSITE" id="PS51192">
    <property type="entry name" value="HELICASE_ATP_BIND_1"/>
    <property type="match status" value="1"/>
</dbReference>
<feature type="compositionally biased region" description="Basic and acidic residues" evidence="7">
    <location>
        <begin position="82"/>
        <end position="99"/>
    </location>
</feature>
<evidence type="ECO:0000313" key="12">
    <source>
        <dbReference type="WBParaSite" id="GPUH_0001799401-mRNA-1"/>
    </source>
</evidence>
<dbReference type="InterPro" id="IPR014014">
    <property type="entry name" value="RNA_helicase_DEAD_Q_motif"/>
</dbReference>
<organism evidence="12">
    <name type="scientific">Gongylonema pulchrum</name>
    <dbReference type="NCBI Taxonomy" id="637853"/>
    <lineage>
        <taxon>Eukaryota</taxon>
        <taxon>Metazoa</taxon>
        <taxon>Ecdysozoa</taxon>
        <taxon>Nematoda</taxon>
        <taxon>Chromadorea</taxon>
        <taxon>Rhabditida</taxon>
        <taxon>Spirurina</taxon>
        <taxon>Spiruromorpha</taxon>
        <taxon>Spiruroidea</taxon>
        <taxon>Gongylonematidae</taxon>
        <taxon>Gongylonema</taxon>
    </lineage>
</organism>
<dbReference type="InterPro" id="IPR014001">
    <property type="entry name" value="Helicase_ATP-bd"/>
</dbReference>
<feature type="compositionally biased region" description="Basic and acidic residues" evidence="7">
    <location>
        <begin position="60"/>
        <end position="72"/>
    </location>
</feature>
<feature type="short sequence motif" description="Q motif" evidence="5">
    <location>
        <begin position="141"/>
        <end position="169"/>
    </location>
</feature>
<evidence type="ECO:0000256" key="3">
    <source>
        <dbReference type="ARBA" id="ARBA00022806"/>
    </source>
</evidence>
<comment type="catalytic activity">
    <reaction evidence="6">
        <text>ATP + H2O = ADP + phosphate + H(+)</text>
        <dbReference type="Rhea" id="RHEA:13065"/>
        <dbReference type="ChEBI" id="CHEBI:15377"/>
        <dbReference type="ChEBI" id="CHEBI:15378"/>
        <dbReference type="ChEBI" id="CHEBI:30616"/>
        <dbReference type="ChEBI" id="CHEBI:43474"/>
        <dbReference type="ChEBI" id="CHEBI:456216"/>
        <dbReference type="EC" id="3.6.4.13"/>
    </reaction>
</comment>
<dbReference type="Pfam" id="PF00270">
    <property type="entry name" value="DEAD"/>
    <property type="match status" value="2"/>
</dbReference>
<dbReference type="GO" id="GO:0016787">
    <property type="term" value="F:hydrolase activity"/>
    <property type="evidence" value="ECO:0007669"/>
    <property type="project" value="UniProtKB-KW"/>
</dbReference>
<keyword evidence="6" id="KW-0694">RNA-binding</keyword>
<dbReference type="PANTHER" id="PTHR24031">
    <property type="entry name" value="RNA HELICASE"/>
    <property type="match status" value="1"/>
</dbReference>
<dbReference type="SMART" id="SM00487">
    <property type="entry name" value="DEXDc"/>
    <property type="match status" value="1"/>
</dbReference>
<dbReference type="PROSITE" id="PS51195">
    <property type="entry name" value="Q_MOTIF"/>
    <property type="match status" value="1"/>
</dbReference>
<dbReference type="InterPro" id="IPR011545">
    <property type="entry name" value="DEAD/DEAH_box_helicase_dom"/>
</dbReference>
<dbReference type="GO" id="GO:0003724">
    <property type="term" value="F:RNA helicase activity"/>
    <property type="evidence" value="ECO:0007669"/>
    <property type="project" value="UniProtKB-EC"/>
</dbReference>
<evidence type="ECO:0000256" key="6">
    <source>
        <dbReference type="RuleBase" id="RU365068"/>
    </source>
</evidence>
<dbReference type="GO" id="GO:0003723">
    <property type="term" value="F:RNA binding"/>
    <property type="evidence" value="ECO:0007669"/>
    <property type="project" value="UniProtKB-UniRule"/>
</dbReference>
<keyword evidence="3 6" id="KW-0347">Helicase</keyword>
<reference evidence="12" key="1">
    <citation type="submission" date="2016-06" db="UniProtKB">
        <authorList>
            <consortium name="WormBaseParasite"/>
        </authorList>
    </citation>
    <scope>IDENTIFICATION</scope>
</reference>
<evidence type="ECO:0000259" key="8">
    <source>
        <dbReference type="PROSITE" id="PS51192"/>
    </source>
</evidence>
<evidence type="ECO:0000256" key="7">
    <source>
        <dbReference type="SAM" id="MobiDB-lite"/>
    </source>
</evidence>
<dbReference type="WBParaSite" id="GPUH_0001799401-mRNA-1">
    <property type="protein sequence ID" value="GPUH_0001799401-mRNA-1"/>
    <property type="gene ID" value="GPUH_0001799401"/>
</dbReference>
<dbReference type="SUPFAM" id="SSF52540">
    <property type="entry name" value="P-loop containing nucleoside triphosphate hydrolases"/>
    <property type="match status" value="3"/>
</dbReference>
<evidence type="ECO:0000256" key="1">
    <source>
        <dbReference type="ARBA" id="ARBA00022741"/>
    </source>
</evidence>
<dbReference type="Gene3D" id="3.40.50.300">
    <property type="entry name" value="P-loop containing nucleotide triphosphate hydrolases"/>
    <property type="match status" value="3"/>
</dbReference>
<keyword evidence="4 6" id="KW-0067">ATP-binding</keyword>
<evidence type="ECO:0000313" key="10">
    <source>
        <dbReference type="EMBL" id="VDN30793.1"/>
    </source>
</evidence>
<dbReference type="OrthoDB" id="4310724at2759"/>
<keyword evidence="11" id="KW-1185">Reference proteome</keyword>
<dbReference type="AlphaFoldDB" id="A0A183EAH8"/>
<comment type="similarity">
    <text evidence="6">Belongs to the DEAD box helicase family.</text>
</comment>
<gene>
    <name evidence="10" type="ORF">GPUH_LOCUS17969</name>
</gene>
<keyword evidence="2 6" id="KW-0378">Hydrolase</keyword>
<dbReference type="InterPro" id="IPR027417">
    <property type="entry name" value="P-loop_NTPase"/>
</dbReference>
<dbReference type="Proteomes" id="UP000271098">
    <property type="component" value="Unassembled WGS sequence"/>
</dbReference>
<evidence type="ECO:0000259" key="9">
    <source>
        <dbReference type="PROSITE" id="PS51195"/>
    </source>
</evidence>
<evidence type="ECO:0000313" key="11">
    <source>
        <dbReference type="Proteomes" id="UP000271098"/>
    </source>
</evidence>
<accession>A0A183EAH8</accession>
<feature type="domain" description="DEAD-box RNA helicase Q" evidence="9">
    <location>
        <begin position="141"/>
        <end position="169"/>
    </location>
</feature>
<evidence type="ECO:0000256" key="2">
    <source>
        <dbReference type="ARBA" id="ARBA00022801"/>
    </source>
</evidence>
<evidence type="ECO:0000256" key="4">
    <source>
        <dbReference type="ARBA" id="ARBA00022840"/>
    </source>
</evidence>
<dbReference type="GO" id="GO:0005524">
    <property type="term" value="F:ATP binding"/>
    <property type="evidence" value="ECO:0007669"/>
    <property type="project" value="UniProtKB-UniRule"/>
</dbReference>
<keyword evidence="1 6" id="KW-0547">Nucleotide-binding</keyword>
<protein>
    <recommendedName>
        <fullName evidence="6">ATP-dependent RNA helicase</fullName>
        <ecNumber evidence="6">3.6.4.13</ecNumber>
    </recommendedName>
</protein>
<sequence length="567" mass="63178">MPKVIAGCGEWRPVQITGDLVGDENLVFLSTVEECLPIEVDGSGGASRPKGKRTRKRKAEKKDGLLADPRELPRKKKRPKKERKDEVHASPEHPEECQNSKEIWETAQDGCVYAPNAFHALKYNGPWRGELAEAGANAARTQWTALDISDEVLQAVADMGFTEPTEIQRLVIPSAVRDRLDIIGCAETVNFDSPNQQKFNDLSFRALSEIDLISLDARKRFTEPTEIQRLVIPSAVRDRLDIIGCAETGSGKTLAFAVPIIEYLLAAKRSSMDGNEQQRTIRALILAPTRELVVQIKKHIHALLKYTPFKVASIVGGLSLQKQERILKYVPEIVVATPGRLLALMSSAESIKCLSSCFGYLKVASIVGGLSLQKQERILKYVPEIVVATPGRLLALMSSAESIKCLSSWSELQCLVVDETDRMIEKGHFEDLQQILAAIRKTTSQKLQTFVFSATLTYIHPATKKKHRERSTNMTVEEKIRRLIEVTGIRRGKNKVIDISGERGTAETIVESRINCKNLLEKDTALVYLLKRYSGRTLVFTNSVDASRRLHGILTQVPFLISTQSIT</sequence>
<comment type="domain">
    <text evidence="6">The Q motif is unique to and characteristic of the DEAD box family of RNA helicases and controls ATP binding and hydrolysis.</text>
</comment>
<evidence type="ECO:0000256" key="5">
    <source>
        <dbReference type="PROSITE-ProRule" id="PRU00552"/>
    </source>
</evidence>
<proteinExistence type="inferred from homology"/>
<dbReference type="EMBL" id="UYRT01085981">
    <property type="protein sequence ID" value="VDN30793.1"/>
    <property type="molecule type" value="Genomic_DNA"/>
</dbReference>
<comment type="function">
    <text evidence="6">RNA helicase.</text>
</comment>
<feature type="compositionally biased region" description="Basic residues" evidence="7">
    <location>
        <begin position="49"/>
        <end position="59"/>
    </location>
</feature>
<name>A0A183EAH8_9BILA</name>